<keyword evidence="3" id="KW-1185">Reference proteome</keyword>
<organism evidence="2 3">
    <name type="scientific">Polarella glacialis</name>
    <name type="common">Dinoflagellate</name>
    <dbReference type="NCBI Taxonomy" id="89957"/>
    <lineage>
        <taxon>Eukaryota</taxon>
        <taxon>Sar</taxon>
        <taxon>Alveolata</taxon>
        <taxon>Dinophyceae</taxon>
        <taxon>Suessiales</taxon>
        <taxon>Suessiaceae</taxon>
        <taxon>Polarella</taxon>
    </lineage>
</organism>
<feature type="region of interest" description="Disordered" evidence="1">
    <location>
        <begin position="1"/>
        <end position="27"/>
    </location>
</feature>
<name>A0A813GE47_POLGL</name>
<evidence type="ECO:0000313" key="2">
    <source>
        <dbReference type="EMBL" id="CAE8624503.1"/>
    </source>
</evidence>
<dbReference type="Proteomes" id="UP000654075">
    <property type="component" value="Unassembled WGS sequence"/>
</dbReference>
<accession>A0A813GE47</accession>
<reference evidence="2" key="1">
    <citation type="submission" date="2021-02" db="EMBL/GenBank/DDBJ databases">
        <authorList>
            <person name="Dougan E. K."/>
            <person name="Rhodes N."/>
            <person name="Thang M."/>
            <person name="Chan C."/>
        </authorList>
    </citation>
    <scope>NUCLEOTIDE SEQUENCE</scope>
</reference>
<dbReference type="EMBL" id="CAJNNV010028411">
    <property type="protein sequence ID" value="CAE8624503.1"/>
    <property type="molecule type" value="Genomic_DNA"/>
</dbReference>
<sequence length="985" mass="107829">MAAAESMTTLAIVPPAPPSRPPPPHRPLQRWRWSWNLCDDSHQILPTSQPRQRQRPGEAELFTLGAWLSRDGLLQAALAPLSRSAARPERRKAFGCSWAGASHVASPASVLVVGEEGTDDPILGSSPWLLLRCQLPQMEYLTLAENVDLTDDEVSRRLRNILGSKLTVELRFDFQDGGRADPQRLLLRFCPVRLGSVPARLAACLLPPPLAPSGEARSWPPDLQDAWIRHYIGDAGLAGEVIVFGPNTTGVEWQRATFLGPFWQHQEHKPELASWAAVRCLFQLGLRAEKLLLARSPSERLSSLVSEGPEAVAAALARLSGEVDFLHVPLAAVHVPSSGGVSDQLRGRPERARLLLSALQLVAGLASGGQRLRHSWSPSLRIENCEQPFLCSTSGSSRSCSSNCVASAKPRRQGSAVCLTGLLRSSSAKALRFLREVVVERLPQPVDIFLATAEADCVKALAELEAAGLTVLAAACDSHGMSLYPEEARFKTRGPPVGWNVSRVIMHWRDVRACKGLLDGHRPGWRQDYQVVGRSRLDMVWRDFPIVPDLVGRLSPSTPGWASIWVPSQASDLMNAGVNDKAAFGTPEAMDVYFDTWTFILDSSQWRDLKSMGTWTKSAMSFWKGYLQELHGAPPPHPEILLEASLRASGFQARRHPSMCGDKLESRNVLAILCDPVPLVHPTKGYFLNGASLASSEGFGVARGGRYNLQPVYGQGYDALLAAHLIDFFYAEMRHLGRPPIVVDFGSGSAGIYVRCLHEWNLPAWGFDGHPFTGQAAKITDASYTTTDRFYQDKLKRLDLSKPIEWECRFTLSASSPEFQLPAEAPEASFFAECCSDPFCQGVAPDGSTVNLDNWKLAFDKFGGWFVKNDWDWQLPLQASDWVLALGTGAHLRTKVAQEGFLANIRTLGTQGAILSWDSAAEEGDLDPEEAARALRSSGFELDEAATRRARLFAGGFLPPGRAHRAIGASWGSRALDLPTGTPIL</sequence>
<gene>
    <name evidence="2" type="ORF">PGLA1383_LOCUS41617</name>
</gene>
<protein>
    <submittedName>
        <fullName evidence="2">Uncharacterized protein</fullName>
    </submittedName>
</protein>
<evidence type="ECO:0000256" key="1">
    <source>
        <dbReference type="SAM" id="MobiDB-lite"/>
    </source>
</evidence>
<dbReference type="AlphaFoldDB" id="A0A813GE47"/>
<evidence type="ECO:0000313" key="3">
    <source>
        <dbReference type="Proteomes" id="UP000654075"/>
    </source>
</evidence>
<proteinExistence type="predicted"/>
<comment type="caution">
    <text evidence="2">The sequence shown here is derived from an EMBL/GenBank/DDBJ whole genome shotgun (WGS) entry which is preliminary data.</text>
</comment>
<feature type="compositionally biased region" description="Pro residues" evidence="1">
    <location>
        <begin position="14"/>
        <end position="26"/>
    </location>
</feature>